<keyword evidence="11" id="KW-1185">Reference proteome</keyword>
<evidence type="ECO:0000313" key="11">
    <source>
        <dbReference type="Proteomes" id="UP001470230"/>
    </source>
</evidence>
<dbReference type="PANTHER" id="PTHR22883">
    <property type="entry name" value="ZINC FINGER DHHC DOMAIN CONTAINING PROTEIN"/>
    <property type="match status" value="1"/>
</dbReference>
<evidence type="ECO:0000256" key="5">
    <source>
        <dbReference type="ARBA" id="ARBA00023136"/>
    </source>
</evidence>
<feature type="transmembrane region" description="Helical" evidence="8">
    <location>
        <begin position="21"/>
        <end position="40"/>
    </location>
</feature>
<dbReference type="Proteomes" id="UP001470230">
    <property type="component" value="Unassembled WGS sequence"/>
</dbReference>
<evidence type="ECO:0000256" key="4">
    <source>
        <dbReference type="ARBA" id="ARBA00022989"/>
    </source>
</evidence>
<evidence type="ECO:0000256" key="1">
    <source>
        <dbReference type="ARBA" id="ARBA00004141"/>
    </source>
</evidence>
<dbReference type="EMBL" id="JAPFFF010000004">
    <property type="protein sequence ID" value="KAK8890955.1"/>
    <property type="molecule type" value="Genomic_DNA"/>
</dbReference>
<evidence type="ECO:0000259" key="9">
    <source>
        <dbReference type="Pfam" id="PF01529"/>
    </source>
</evidence>
<keyword evidence="2 8" id="KW-0808">Transferase</keyword>
<comment type="subcellular location">
    <subcellularLocation>
        <location evidence="1">Membrane</location>
        <topology evidence="1">Multi-pass membrane protein</topology>
    </subcellularLocation>
</comment>
<organism evidence="10 11">
    <name type="scientific">Tritrichomonas musculus</name>
    <dbReference type="NCBI Taxonomy" id="1915356"/>
    <lineage>
        <taxon>Eukaryota</taxon>
        <taxon>Metamonada</taxon>
        <taxon>Parabasalia</taxon>
        <taxon>Tritrichomonadida</taxon>
        <taxon>Tritrichomonadidae</taxon>
        <taxon>Tritrichomonas</taxon>
    </lineage>
</organism>
<evidence type="ECO:0000256" key="8">
    <source>
        <dbReference type="RuleBase" id="RU079119"/>
    </source>
</evidence>
<keyword evidence="5 8" id="KW-0472">Membrane</keyword>
<dbReference type="PROSITE" id="PS50216">
    <property type="entry name" value="DHHC"/>
    <property type="match status" value="1"/>
</dbReference>
<keyword evidence="4 8" id="KW-1133">Transmembrane helix</keyword>
<keyword evidence="3 8" id="KW-0812">Transmembrane</keyword>
<comment type="catalytic activity">
    <reaction evidence="8">
        <text>L-cysteinyl-[protein] + hexadecanoyl-CoA = S-hexadecanoyl-L-cysteinyl-[protein] + CoA</text>
        <dbReference type="Rhea" id="RHEA:36683"/>
        <dbReference type="Rhea" id="RHEA-COMP:10131"/>
        <dbReference type="Rhea" id="RHEA-COMP:11032"/>
        <dbReference type="ChEBI" id="CHEBI:29950"/>
        <dbReference type="ChEBI" id="CHEBI:57287"/>
        <dbReference type="ChEBI" id="CHEBI:57379"/>
        <dbReference type="ChEBI" id="CHEBI:74151"/>
        <dbReference type="EC" id="2.3.1.225"/>
    </reaction>
</comment>
<evidence type="ECO:0000256" key="3">
    <source>
        <dbReference type="ARBA" id="ARBA00022692"/>
    </source>
</evidence>
<dbReference type="InterPro" id="IPR001594">
    <property type="entry name" value="Palmitoyltrfase_DHHC"/>
</dbReference>
<feature type="domain" description="Palmitoyltransferase DHHC" evidence="9">
    <location>
        <begin position="101"/>
        <end position="242"/>
    </location>
</feature>
<comment type="domain">
    <text evidence="8">The DHHC domain is required for palmitoyltransferase activity.</text>
</comment>
<accession>A0ABR2KII7</accession>
<protein>
    <recommendedName>
        <fullName evidence="8">Palmitoyltransferase</fullName>
        <ecNumber evidence="8">2.3.1.225</ecNumber>
    </recommendedName>
</protein>
<evidence type="ECO:0000256" key="2">
    <source>
        <dbReference type="ARBA" id="ARBA00022679"/>
    </source>
</evidence>
<gene>
    <name evidence="10" type="ORF">M9Y10_028156</name>
</gene>
<evidence type="ECO:0000313" key="10">
    <source>
        <dbReference type="EMBL" id="KAK8890955.1"/>
    </source>
</evidence>
<dbReference type="PANTHER" id="PTHR22883:SF23">
    <property type="entry name" value="PALMITOYLTRANSFERASE ZDHHC6"/>
    <property type="match status" value="1"/>
</dbReference>
<keyword evidence="6 8" id="KW-0012">Acyltransferase</keyword>
<comment type="similarity">
    <text evidence="7">Belongs to the DHHC palmitoyltransferase family. PFA5 subfamily.</text>
</comment>
<feature type="transmembrane region" description="Helical" evidence="8">
    <location>
        <begin position="52"/>
        <end position="70"/>
    </location>
</feature>
<evidence type="ECO:0000256" key="7">
    <source>
        <dbReference type="ARBA" id="ARBA00038298"/>
    </source>
</evidence>
<dbReference type="Pfam" id="PF01529">
    <property type="entry name" value="DHHC"/>
    <property type="match status" value="1"/>
</dbReference>
<comment type="caution">
    <text evidence="10">The sequence shown here is derived from an EMBL/GenBank/DDBJ whole genome shotgun (WGS) entry which is preliminary data.</text>
</comment>
<evidence type="ECO:0000256" key="6">
    <source>
        <dbReference type="ARBA" id="ARBA00023315"/>
    </source>
</evidence>
<dbReference type="EC" id="2.3.1.225" evidence="8"/>
<sequence>MSDDDDWYDIADPKTKNLRPFMVWIHVIVLALMPFTQSKFWLSFYDDTPLRYYWIIFTFGVSFSAYRYCVHNPGWVKPSDNPESSNEGFDPDENNKSHFFYCNHCKQYIPLRASHCRHCQRCVMRRDHHCPFTGQCVGRDNHLSFVVWCYLEILLICPATYDTLIALFHYSDFTQHIQNYYSHEALTPPSSKIEFFISYIITFKANLFSLPFMFFDSFQVVLLAIMHTLMAFNNITTWELQRRNTISYFTSYPLTTNPFNKGPIKNFLEFLKMQEEKTKWNHPTPPDLNDFLDEYRMFGVRIMSSLVSMFFY</sequence>
<proteinExistence type="inferred from homology"/>
<dbReference type="InterPro" id="IPR039859">
    <property type="entry name" value="PFA4/ZDH16/20/ERF2-like"/>
</dbReference>
<reference evidence="10 11" key="1">
    <citation type="submission" date="2024-04" db="EMBL/GenBank/DDBJ databases">
        <title>Tritrichomonas musculus Genome.</title>
        <authorList>
            <person name="Alves-Ferreira E."/>
            <person name="Grigg M."/>
            <person name="Lorenzi H."/>
            <person name="Galac M."/>
        </authorList>
    </citation>
    <scope>NUCLEOTIDE SEQUENCE [LARGE SCALE GENOMIC DNA]</scope>
    <source>
        <strain evidence="10 11">EAF2021</strain>
    </source>
</reference>
<feature type="transmembrane region" description="Helical" evidence="8">
    <location>
        <begin position="220"/>
        <end position="238"/>
    </location>
</feature>
<name>A0ABR2KII7_9EUKA</name>